<dbReference type="RefSeq" id="WP_184874755.1">
    <property type="nucleotide sequence ID" value="NZ_JACHEF010000004.1"/>
</dbReference>
<proteinExistence type="predicted"/>
<gene>
    <name evidence="1" type="ORF">HNQ71_004543</name>
</gene>
<keyword evidence="2" id="KW-1185">Reference proteome</keyword>
<sequence length="511" mass="56977">MTRQLNSDELGEHGEGLFPSLCTPFGLVVNKSMRDRTGWDYRVEFPNKYLDTKTYPDKRPALPAYNFQVKSMWADRKSFSAHLLSMERLAKTAEPSFIFVMKFRSDLSVEKAFLIHLGDGPLNQVLKRLTAESTKGKPIRSQKVTFTEGTDWYDVPMEPHAFFARVQELSQAYAAGGDYAEAKRKQIETAGYSDSPVQIKVTIQGKDGKELIDGFLGLAPLHVTSFSTIEERFGFQRPFGPQFSGPGIMSFKPTGGPKCKIFLRYTRNGVPVVREGHLIIPPVKSASRFLVALHPVTLDINLAGTLNFTVADLNSEVKSLSWWKEVARALDILFSDQFCFDLYAHDGTKLFGVEIFANTNANQAFADWLRVLLRAVNRMLSVIDRVGMSDIEFCISDIEMADAHVARCVALVDEIGTLFTLKLDDLTERSEDLIGEPMTGIVAQSLRLGSAELMYCSVTEMTMIRDQAGQHVLQATTTKQGFLEGAGSDTLESYARSCARHVGAQYLIVWG</sequence>
<reference evidence="1 2" key="1">
    <citation type="submission" date="2020-08" db="EMBL/GenBank/DDBJ databases">
        <title>Genomic Encyclopedia of Type Strains, Phase IV (KMG-IV): sequencing the most valuable type-strain genomes for metagenomic binning, comparative biology and taxonomic classification.</title>
        <authorList>
            <person name="Goeker M."/>
        </authorList>
    </citation>
    <scope>NUCLEOTIDE SEQUENCE [LARGE SCALE GENOMIC DNA]</scope>
    <source>
        <strain evidence="1 2">DSM 100039</strain>
    </source>
</reference>
<dbReference type="EMBL" id="JACHEF010000004">
    <property type="protein sequence ID" value="MBB6411855.1"/>
    <property type="molecule type" value="Genomic_DNA"/>
</dbReference>
<evidence type="ECO:0008006" key="3">
    <source>
        <dbReference type="Google" id="ProtNLM"/>
    </source>
</evidence>
<organism evidence="1 2">
    <name type="scientific">Mesorhizobium sangaii</name>
    <dbReference type="NCBI Taxonomy" id="505389"/>
    <lineage>
        <taxon>Bacteria</taxon>
        <taxon>Pseudomonadati</taxon>
        <taxon>Pseudomonadota</taxon>
        <taxon>Alphaproteobacteria</taxon>
        <taxon>Hyphomicrobiales</taxon>
        <taxon>Phyllobacteriaceae</taxon>
        <taxon>Mesorhizobium</taxon>
    </lineage>
</organism>
<protein>
    <recommendedName>
        <fullName evidence="3">DUF4365 domain-containing protein</fullName>
    </recommendedName>
</protein>
<accession>A0A841PU20</accession>
<evidence type="ECO:0000313" key="2">
    <source>
        <dbReference type="Proteomes" id="UP000556329"/>
    </source>
</evidence>
<dbReference type="Proteomes" id="UP000556329">
    <property type="component" value="Unassembled WGS sequence"/>
</dbReference>
<evidence type="ECO:0000313" key="1">
    <source>
        <dbReference type="EMBL" id="MBB6411855.1"/>
    </source>
</evidence>
<comment type="caution">
    <text evidence="1">The sequence shown here is derived from an EMBL/GenBank/DDBJ whole genome shotgun (WGS) entry which is preliminary data.</text>
</comment>
<name>A0A841PU20_9HYPH</name>
<dbReference type="AlphaFoldDB" id="A0A841PU20"/>